<accession>A0AAT9TQV3</accession>
<reference evidence="1" key="1">
    <citation type="submission" date="2023-01" db="EMBL/GenBank/DDBJ databases">
        <authorList>
            <person name="Sprotte S."/>
            <person name="Brinks E."/>
        </authorList>
    </citation>
    <scope>NUCLEOTIDE SEQUENCE</scope>
</reference>
<evidence type="ECO:0000313" key="1">
    <source>
        <dbReference type="EMBL" id="WDQ45475.1"/>
    </source>
</evidence>
<reference evidence="1" key="2">
    <citation type="journal article" date="2024" name="Heliyon">
        <title>Complete genome sequence of the novel virulent phage PMBT24 infecting Enterocloster bolteae from the human gut.</title>
        <authorList>
            <person name="Sprotte S."/>
            <person name="Brinks E."/>
            <person name="Neve H."/>
            <person name="Franz C.M.A.P."/>
        </authorList>
    </citation>
    <scope>NUCLEOTIDE SEQUENCE</scope>
</reference>
<name>A0AAT9TQV3_9CAUD</name>
<dbReference type="EMBL" id="OQ326496">
    <property type="protein sequence ID" value="WDQ45475.1"/>
    <property type="molecule type" value="Genomic_DNA"/>
</dbReference>
<sequence>MADNLNPKQSKGIQVKCKYCGEKINKIQAFPHPTKPRSYYCNEDCYNNELQTNKGRKINSTAADGIVTCRCCGKRIAREKAFAVKERYYYCSEQEYESKYKGSEAYWEETFLDYVYFDITVKQCDYPSIQRQAGMYHDKYNFKWTGMVLTLQYWFETLQNSWNPDYGLGQIFPRYYEEAKKFYYEKQEIQKMVNTMEEGDRIVKITKKKPIKEIKKWEDL</sequence>
<protein>
    <submittedName>
        <fullName evidence="1">Uncharacterized protein</fullName>
    </submittedName>
</protein>
<proteinExistence type="predicted"/>
<organism evidence="1">
    <name type="scientific">Enterocloster phage PMBT24</name>
    <dbReference type="NCBI Taxonomy" id="3025413"/>
    <lineage>
        <taxon>Viruses</taxon>
        <taxon>Duplodnaviria</taxon>
        <taxon>Heunggongvirae</taxon>
        <taxon>Uroviricota</taxon>
        <taxon>Caudoviricetes</taxon>
    </lineage>
</organism>